<keyword evidence="2" id="KW-1185">Reference proteome</keyword>
<proteinExistence type="predicted"/>
<keyword evidence="1" id="KW-0695">RNA-directed DNA polymerase</keyword>
<accession>A0A225VVL1</accession>
<sequence length="137" mass="15234">MPDLTVNEAEYRGQGRVVFCDDSNLVIRQMRGEIDCKAPAVTSEGVEPTAILAEARILTRKDLKCRQARQCRLATGRTAGLITLNRLHEIHEGNTELLIWADLFTGYMIAKAGPSRGAQAVAENYEECVFKRLAQVK</sequence>
<organism evidence="1 2">
    <name type="scientific">Phytophthora megakarya</name>
    <dbReference type="NCBI Taxonomy" id="4795"/>
    <lineage>
        <taxon>Eukaryota</taxon>
        <taxon>Sar</taxon>
        <taxon>Stramenopiles</taxon>
        <taxon>Oomycota</taxon>
        <taxon>Peronosporomycetes</taxon>
        <taxon>Peronosporales</taxon>
        <taxon>Peronosporaceae</taxon>
        <taxon>Phytophthora</taxon>
    </lineage>
</organism>
<comment type="caution">
    <text evidence="1">The sequence shown here is derived from an EMBL/GenBank/DDBJ whole genome shotgun (WGS) entry which is preliminary data.</text>
</comment>
<keyword evidence="1" id="KW-0808">Transferase</keyword>
<gene>
    <name evidence="1" type="ORF">PHMEG_00017716</name>
</gene>
<dbReference type="OrthoDB" id="118013at2759"/>
<dbReference type="EMBL" id="NBNE01002741">
    <property type="protein sequence ID" value="OWZ09561.1"/>
    <property type="molecule type" value="Genomic_DNA"/>
</dbReference>
<dbReference type="GO" id="GO:0003964">
    <property type="term" value="F:RNA-directed DNA polymerase activity"/>
    <property type="evidence" value="ECO:0007669"/>
    <property type="project" value="UniProtKB-KW"/>
</dbReference>
<name>A0A225VVL1_9STRA</name>
<keyword evidence="1" id="KW-0548">Nucleotidyltransferase</keyword>
<reference evidence="2" key="1">
    <citation type="submission" date="2017-03" db="EMBL/GenBank/DDBJ databases">
        <title>Phytopthora megakarya and P. palmivora, two closely related causual agents of cacao black pod achieved similar genome size and gene model numbers by different mechanisms.</title>
        <authorList>
            <person name="Ali S."/>
            <person name="Shao J."/>
            <person name="Larry D.J."/>
            <person name="Kronmiller B."/>
            <person name="Shen D."/>
            <person name="Strem M.D."/>
            <person name="Melnick R.L."/>
            <person name="Guiltinan M.J."/>
            <person name="Tyler B.M."/>
            <person name="Meinhardt L.W."/>
            <person name="Bailey B.A."/>
        </authorList>
    </citation>
    <scope>NUCLEOTIDE SEQUENCE [LARGE SCALE GENOMIC DNA]</scope>
    <source>
        <strain evidence="2">zdho120</strain>
    </source>
</reference>
<protein>
    <submittedName>
        <fullName evidence="1">Reverse transcriptase</fullName>
    </submittedName>
</protein>
<dbReference type="AlphaFoldDB" id="A0A225VVL1"/>
<evidence type="ECO:0000313" key="1">
    <source>
        <dbReference type="EMBL" id="OWZ09561.1"/>
    </source>
</evidence>
<evidence type="ECO:0000313" key="2">
    <source>
        <dbReference type="Proteomes" id="UP000198211"/>
    </source>
</evidence>
<dbReference type="Proteomes" id="UP000198211">
    <property type="component" value="Unassembled WGS sequence"/>
</dbReference>